<feature type="region of interest" description="Disordered" evidence="1">
    <location>
        <begin position="24"/>
        <end position="63"/>
    </location>
</feature>
<feature type="compositionally biased region" description="Basic residues" evidence="1">
    <location>
        <begin position="466"/>
        <end position="479"/>
    </location>
</feature>
<evidence type="ECO:0000313" key="2">
    <source>
        <dbReference type="EMBL" id="KAF8437716.1"/>
    </source>
</evidence>
<sequence length="495" mass="54838">MPPAPILSETFTAMPTLLYKRLPSRRSHCSPPAIWTRNSSQSTSPINGPITSPAQFTARPASQTEELNRALSTDDSALVDDAVPLEEATRPTPDVSNEATLSTLSSTKPAPTIDVDRCLTIIQVLQDSFFEIQTFNDVTPEELQFIAYERRNYLYPKQVHILLRIVAMSPLPAHECPPIFFTDCVRALVTPYSHPGVTLQFHPNSAIQGQRPGEIVIPDFRLDIRPRRELGFAVWVGECASTQTRADAEAQLAQAVLNAPQIDTAFLISFNDATPNLPRRDVGHAIFSQPRLPETVFRPTGLGDQPITTLHPVIVNNVTWVSIKAVDVFVFLRGDDGKFSFRIDEGNPLAAHGTLHPVMAMQNVKSLLDIPSKRLLCRIADAVETHHNVEHAHSLRHAAETVRFPVDWTLFLEEIQLALYATALTRYTSSYNGENVSKRKESFSLEAGPSNKRPAPPLQPSNPGGSRKKSGRKKKKQKGRREANAVPDHQDLQGS</sequence>
<feature type="compositionally biased region" description="Polar residues" evidence="1">
    <location>
        <begin position="36"/>
        <end position="63"/>
    </location>
</feature>
<dbReference type="AlphaFoldDB" id="A0AAD4BR49"/>
<reference evidence="2" key="2">
    <citation type="journal article" date="2020" name="Nat. Commun.">
        <title>Large-scale genome sequencing of mycorrhizal fungi provides insights into the early evolution of symbiotic traits.</title>
        <authorList>
            <person name="Miyauchi S."/>
            <person name="Kiss E."/>
            <person name="Kuo A."/>
            <person name="Drula E."/>
            <person name="Kohler A."/>
            <person name="Sanchez-Garcia M."/>
            <person name="Morin E."/>
            <person name="Andreopoulos B."/>
            <person name="Barry K.W."/>
            <person name="Bonito G."/>
            <person name="Buee M."/>
            <person name="Carver A."/>
            <person name="Chen C."/>
            <person name="Cichocki N."/>
            <person name="Clum A."/>
            <person name="Culley D."/>
            <person name="Crous P.W."/>
            <person name="Fauchery L."/>
            <person name="Girlanda M."/>
            <person name="Hayes R.D."/>
            <person name="Keri Z."/>
            <person name="LaButti K."/>
            <person name="Lipzen A."/>
            <person name="Lombard V."/>
            <person name="Magnuson J."/>
            <person name="Maillard F."/>
            <person name="Murat C."/>
            <person name="Nolan M."/>
            <person name="Ohm R.A."/>
            <person name="Pangilinan J."/>
            <person name="Pereira M.F."/>
            <person name="Perotto S."/>
            <person name="Peter M."/>
            <person name="Pfister S."/>
            <person name="Riley R."/>
            <person name="Sitrit Y."/>
            <person name="Stielow J.B."/>
            <person name="Szollosi G."/>
            <person name="Zifcakova L."/>
            <person name="Stursova M."/>
            <person name="Spatafora J.W."/>
            <person name="Tedersoo L."/>
            <person name="Vaario L.M."/>
            <person name="Yamada A."/>
            <person name="Yan M."/>
            <person name="Wang P."/>
            <person name="Xu J."/>
            <person name="Bruns T."/>
            <person name="Baldrian P."/>
            <person name="Vilgalys R."/>
            <person name="Dunand C."/>
            <person name="Henrissat B."/>
            <person name="Grigoriev I.V."/>
            <person name="Hibbett D."/>
            <person name="Nagy L.G."/>
            <person name="Martin F.M."/>
        </authorList>
    </citation>
    <scope>NUCLEOTIDE SEQUENCE</scope>
    <source>
        <strain evidence="2">BED1</strain>
    </source>
</reference>
<keyword evidence="3" id="KW-1185">Reference proteome</keyword>
<reference evidence="2" key="1">
    <citation type="submission" date="2019-10" db="EMBL/GenBank/DDBJ databases">
        <authorList>
            <consortium name="DOE Joint Genome Institute"/>
            <person name="Kuo A."/>
            <person name="Miyauchi S."/>
            <person name="Kiss E."/>
            <person name="Drula E."/>
            <person name="Kohler A."/>
            <person name="Sanchez-Garcia M."/>
            <person name="Andreopoulos B."/>
            <person name="Barry K.W."/>
            <person name="Bonito G."/>
            <person name="Buee M."/>
            <person name="Carver A."/>
            <person name="Chen C."/>
            <person name="Cichocki N."/>
            <person name="Clum A."/>
            <person name="Culley D."/>
            <person name="Crous P.W."/>
            <person name="Fauchery L."/>
            <person name="Girlanda M."/>
            <person name="Hayes R."/>
            <person name="Keri Z."/>
            <person name="LaButti K."/>
            <person name="Lipzen A."/>
            <person name="Lombard V."/>
            <person name="Magnuson J."/>
            <person name="Maillard F."/>
            <person name="Morin E."/>
            <person name="Murat C."/>
            <person name="Nolan M."/>
            <person name="Ohm R."/>
            <person name="Pangilinan J."/>
            <person name="Pereira M."/>
            <person name="Perotto S."/>
            <person name="Peter M."/>
            <person name="Riley R."/>
            <person name="Sitrit Y."/>
            <person name="Stielow B."/>
            <person name="Szollosi G."/>
            <person name="Zifcakova L."/>
            <person name="Stursova M."/>
            <person name="Spatafora J.W."/>
            <person name="Tedersoo L."/>
            <person name="Vaario L.-M."/>
            <person name="Yamada A."/>
            <person name="Yan M."/>
            <person name="Wang P."/>
            <person name="Xu J."/>
            <person name="Bruns T."/>
            <person name="Baldrian P."/>
            <person name="Vilgalys R."/>
            <person name="Henrissat B."/>
            <person name="Grigoriev I.V."/>
            <person name="Hibbett D."/>
            <person name="Nagy L.G."/>
            <person name="Martin F.M."/>
        </authorList>
    </citation>
    <scope>NUCLEOTIDE SEQUENCE</scope>
    <source>
        <strain evidence="2">BED1</strain>
    </source>
</reference>
<feature type="region of interest" description="Disordered" evidence="1">
    <location>
        <begin position="441"/>
        <end position="495"/>
    </location>
</feature>
<proteinExistence type="predicted"/>
<dbReference type="EMBL" id="WHUW01000018">
    <property type="protein sequence ID" value="KAF8437716.1"/>
    <property type="molecule type" value="Genomic_DNA"/>
</dbReference>
<comment type="caution">
    <text evidence="2">The sequence shown here is derived from an EMBL/GenBank/DDBJ whole genome shotgun (WGS) entry which is preliminary data.</text>
</comment>
<feature type="region of interest" description="Disordered" evidence="1">
    <location>
        <begin position="84"/>
        <end position="107"/>
    </location>
</feature>
<feature type="compositionally biased region" description="Basic and acidic residues" evidence="1">
    <location>
        <begin position="480"/>
        <end position="495"/>
    </location>
</feature>
<protein>
    <submittedName>
        <fullName evidence="2">Uncharacterized protein</fullName>
    </submittedName>
</protein>
<dbReference type="Proteomes" id="UP001194468">
    <property type="component" value="Unassembled WGS sequence"/>
</dbReference>
<evidence type="ECO:0000256" key="1">
    <source>
        <dbReference type="SAM" id="MobiDB-lite"/>
    </source>
</evidence>
<organism evidence="2 3">
    <name type="scientific">Boletus edulis BED1</name>
    <dbReference type="NCBI Taxonomy" id="1328754"/>
    <lineage>
        <taxon>Eukaryota</taxon>
        <taxon>Fungi</taxon>
        <taxon>Dikarya</taxon>
        <taxon>Basidiomycota</taxon>
        <taxon>Agaricomycotina</taxon>
        <taxon>Agaricomycetes</taxon>
        <taxon>Agaricomycetidae</taxon>
        <taxon>Boletales</taxon>
        <taxon>Boletineae</taxon>
        <taxon>Boletaceae</taxon>
        <taxon>Boletoideae</taxon>
        <taxon>Boletus</taxon>
    </lineage>
</organism>
<evidence type="ECO:0000313" key="3">
    <source>
        <dbReference type="Proteomes" id="UP001194468"/>
    </source>
</evidence>
<gene>
    <name evidence="2" type="ORF">L210DRAFT_3761904</name>
</gene>
<feature type="compositionally biased region" description="Polar residues" evidence="1">
    <location>
        <begin position="94"/>
        <end position="107"/>
    </location>
</feature>
<name>A0AAD4BR49_BOLED</name>
<accession>A0AAD4BR49</accession>